<dbReference type="PANTHER" id="PTHR21381">
    <property type="entry name" value="ZGC:162297"/>
    <property type="match status" value="1"/>
</dbReference>
<dbReference type="GeneTree" id="ENSGT00390000006020"/>
<reference evidence="3" key="3">
    <citation type="submission" date="2025-09" db="UniProtKB">
        <authorList>
            <consortium name="Ensembl"/>
        </authorList>
    </citation>
    <scope>IDENTIFICATION</scope>
</reference>
<accession>A0AAQ4QFA0</accession>
<dbReference type="AlphaFoldDB" id="A0AAQ4QFA0"/>
<dbReference type="InterPro" id="IPR011060">
    <property type="entry name" value="RibuloseP-bd_barrel"/>
</dbReference>
<proteinExistence type="inferred from homology"/>
<keyword evidence="4" id="KW-1185">Reference proteome</keyword>
<feature type="region of interest" description="Disordered" evidence="2">
    <location>
        <begin position="104"/>
        <end position="127"/>
    </location>
</feature>
<dbReference type="InterPro" id="IPR005137">
    <property type="entry name" value="BtpA"/>
</dbReference>
<protein>
    <submittedName>
        <fullName evidence="3">Uncharacterized protein</fullName>
    </submittedName>
</protein>
<evidence type="ECO:0000313" key="3">
    <source>
        <dbReference type="Ensembl" id="ENSGACP00000048891.1"/>
    </source>
</evidence>
<dbReference type="Pfam" id="PF03437">
    <property type="entry name" value="BtpA"/>
    <property type="match status" value="1"/>
</dbReference>
<dbReference type="Ensembl" id="ENSGACT00000058770.1">
    <property type="protein sequence ID" value="ENSGACP00000048891.1"/>
    <property type="gene ID" value="ENSGACG00000032874.1"/>
</dbReference>
<evidence type="ECO:0000256" key="1">
    <source>
        <dbReference type="ARBA" id="ARBA00006007"/>
    </source>
</evidence>
<feature type="compositionally biased region" description="Basic and acidic residues" evidence="2">
    <location>
        <begin position="109"/>
        <end position="127"/>
    </location>
</feature>
<reference evidence="3" key="2">
    <citation type="submission" date="2025-08" db="UniProtKB">
        <authorList>
            <consortium name="Ensembl"/>
        </authorList>
    </citation>
    <scope>IDENTIFICATION</scope>
</reference>
<dbReference type="InterPro" id="IPR013785">
    <property type="entry name" value="Aldolase_TIM"/>
</dbReference>
<organism evidence="3 4">
    <name type="scientific">Gasterosteus aculeatus aculeatus</name>
    <name type="common">three-spined stickleback</name>
    <dbReference type="NCBI Taxonomy" id="481459"/>
    <lineage>
        <taxon>Eukaryota</taxon>
        <taxon>Metazoa</taxon>
        <taxon>Chordata</taxon>
        <taxon>Craniata</taxon>
        <taxon>Vertebrata</taxon>
        <taxon>Euteleostomi</taxon>
        <taxon>Actinopterygii</taxon>
        <taxon>Neopterygii</taxon>
        <taxon>Teleostei</taxon>
        <taxon>Neoteleostei</taxon>
        <taxon>Acanthomorphata</taxon>
        <taxon>Eupercaria</taxon>
        <taxon>Perciformes</taxon>
        <taxon>Cottioidei</taxon>
        <taxon>Gasterosteales</taxon>
        <taxon>Gasterosteidae</taxon>
        <taxon>Gasterosteus</taxon>
    </lineage>
</organism>
<dbReference type="PANTHER" id="PTHR21381:SF3">
    <property type="entry name" value="SGC REGION PROTEIN SGCQ-RELATED"/>
    <property type="match status" value="1"/>
</dbReference>
<evidence type="ECO:0000256" key="2">
    <source>
        <dbReference type="SAM" id="MobiDB-lite"/>
    </source>
</evidence>
<sequence length="293" mass="32272">LGLEAAGSCRGPAGTHDGNICLPLPGPRRVLRGRGFRLFPADDREQTRQLTLGQSREAHEKTSETFILSVLCGLLPRKRDHEVLGSIWTPEVCGYWDDSRQRPTRNPHGLHDNAPDHRGSLQRGRDLPPSRDRLDFIRAEGFVFSHVADEGLLDACAGDLLRYRKQIGAERVQIFTDIKKKHSSHALTSDVSIEETARAAEFFLSDGLIVTGAATGAPADPRELRDVSQRVSIPVLIGSGVTYDNVERYLHASGMIIGSHFKEGGRWAAAVDPEQVKRFMGKVRGLRTRGNAA</sequence>
<dbReference type="SUPFAM" id="SSF51366">
    <property type="entry name" value="Ribulose-phoshate binding barrel"/>
    <property type="match status" value="1"/>
</dbReference>
<comment type="similarity">
    <text evidence="1">Belongs to the BtpA family.</text>
</comment>
<dbReference type="Gene3D" id="3.20.20.70">
    <property type="entry name" value="Aldolase class I"/>
    <property type="match status" value="1"/>
</dbReference>
<evidence type="ECO:0000313" key="4">
    <source>
        <dbReference type="Proteomes" id="UP000007635"/>
    </source>
</evidence>
<name>A0AAQ4QFA0_GASAC</name>
<reference evidence="3 4" key="1">
    <citation type="journal article" date="2021" name="G3 (Bethesda)">
        <title>Improved contiguity of the threespine stickleback genome using long-read sequencing.</title>
        <authorList>
            <person name="Nath S."/>
            <person name="Shaw D.E."/>
            <person name="White M.A."/>
        </authorList>
    </citation>
    <scope>NUCLEOTIDE SEQUENCE [LARGE SCALE GENOMIC DNA]</scope>
    <source>
        <strain evidence="3 4">Lake Benthic</strain>
    </source>
</reference>
<dbReference type="Proteomes" id="UP000007635">
    <property type="component" value="Chromosome II"/>
</dbReference>